<evidence type="ECO:0000313" key="7">
    <source>
        <dbReference type="EMBL" id="KAH7125810.1"/>
    </source>
</evidence>
<dbReference type="AlphaFoldDB" id="A0A9P9INR6"/>
<sequence length="284" mass="31432">MEKGIAVVPGTSDEKFPITYSGDLARVILRFLDTDGKWPNLWFLSRSDISLDELIASAESIRGSKVSGKRAMAGGAGQIITPDTEEQHVKEMVDVEYPWTNAMRLRVDAEIKDQSTAEKLKAWYPGFCKRPTFHESYLSLFNRPNVTLVDTNGEGVDAYTPDGLLVNGREYQLDVLVLATGYAVGLVESCPSSALNAPLERRDNRPLKKKWDGEDYGTLYGAMTNGFPNLFFASGNGGSETLKRAENPDRAIVEVEKSAEDGWSAKIAERARWFAAFLNCTAYL</sequence>
<dbReference type="SUPFAM" id="SSF51905">
    <property type="entry name" value="FAD/NAD(P)-binding domain"/>
    <property type="match status" value="1"/>
</dbReference>
<comment type="caution">
    <text evidence="7">The sequence shown here is derived from an EMBL/GenBank/DDBJ whole genome shotgun (WGS) entry which is preliminary data.</text>
</comment>
<keyword evidence="3" id="KW-0285">Flavoprotein</keyword>
<comment type="similarity">
    <text evidence="2">Belongs to the FAD-binding monooxygenase family.</text>
</comment>
<evidence type="ECO:0000256" key="1">
    <source>
        <dbReference type="ARBA" id="ARBA00001974"/>
    </source>
</evidence>
<dbReference type="Gene3D" id="3.50.50.60">
    <property type="entry name" value="FAD/NAD(P)-binding domain"/>
    <property type="match status" value="1"/>
</dbReference>
<dbReference type="InterPro" id="IPR050775">
    <property type="entry name" value="FAD-binding_Monooxygenases"/>
</dbReference>
<gene>
    <name evidence="7" type="ORF">EDB81DRAFT_889543</name>
</gene>
<keyword evidence="6" id="KW-0560">Oxidoreductase</keyword>
<dbReference type="OrthoDB" id="66881at2759"/>
<evidence type="ECO:0000256" key="3">
    <source>
        <dbReference type="ARBA" id="ARBA00022630"/>
    </source>
</evidence>
<name>A0A9P9INR6_9HYPO</name>
<evidence type="ECO:0000256" key="2">
    <source>
        <dbReference type="ARBA" id="ARBA00010139"/>
    </source>
</evidence>
<dbReference type="PANTHER" id="PTHR43098">
    <property type="entry name" value="L-ORNITHINE N(5)-MONOOXYGENASE-RELATED"/>
    <property type="match status" value="1"/>
</dbReference>
<keyword evidence="8" id="KW-1185">Reference proteome</keyword>
<evidence type="ECO:0000256" key="6">
    <source>
        <dbReference type="ARBA" id="ARBA00023002"/>
    </source>
</evidence>
<keyword evidence="4" id="KW-0274">FAD</keyword>
<protein>
    <recommendedName>
        <fullName evidence="9">FAD/NAD(P)-binding domain-containing protein</fullName>
    </recommendedName>
</protein>
<evidence type="ECO:0008006" key="9">
    <source>
        <dbReference type="Google" id="ProtNLM"/>
    </source>
</evidence>
<proteinExistence type="inferred from homology"/>
<evidence type="ECO:0000313" key="8">
    <source>
        <dbReference type="Proteomes" id="UP000738349"/>
    </source>
</evidence>
<dbReference type="Proteomes" id="UP000738349">
    <property type="component" value="Unassembled WGS sequence"/>
</dbReference>
<keyword evidence="5" id="KW-0521">NADP</keyword>
<evidence type="ECO:0000256" key="4">
    <source>
        <dbReference type="ARBA" id="ARBA00022827"/>
    </source>
</evidence>
<dbReference type="InterPro" id="IPR036188">
    <property type="entry name" value="FAD/NAD-bd_sf"/>
</dbReference>
<evidence type="ECO:0000256" key="5">
    <source>
        <dbReference type="ARBA" id="ARBA00022857"/>
    </source>
</evidence>
<dbReference type="PANTHER" id="PTHR43098:SF2">
    <property type="entry name" value="FAD-BINDING MONOOXYGENASE AUSB-RELATED"/>
    <property type="match status" value="1"/>
</dbReference>
<dbReference type="EMBL" id="JAGMUV010000020">
    <property type="protein sequence ID" value="KAH7125810.1"/>
    <property type="molecule type" value="Genomic_DNA"/>
</dbReference>
<accession>A0A9P9INR6</accession>
<comment type="cofactor">
    <cofactor evidence="1">
        <name>FAD</name>
        <dbReference type="ChEBI" id="CHEBI:57692"/>
    </cofactor>
</comment>
<organism evidence="7 8">
    <name type="scientific">Dactylonectria macrodidyma</name>
    <dbReference type="NCBI Taxonomy" id="307937"/>
    <lineage>
        <taxon>Eukaryota</taxon>
        <taxon>Fungi</taxon>
        <taxon>Dikarya</taxon>
        <taxon>Ascomycota</taxon>
        <taxon>Pezizomycotina</taxon>
        <taxon>Sordariomycetes</taxon>
        <taxon>Hypocreomycetidae</taxon>
        <taxon>Hypocreales</taxon>
        <taxon>Nectriaceae</taxon>
        <taxon>Dactylonectria</taxon>
    </lineage>
</organism>
<dbReference type="GO" id="GO:0016491">
    <property type="term" value="F:oxidoreductase activity"/>
    <property type="evidence" value="ECO:0007669"/>
    <property type="project" value="UniProtKB-KW"/>
</dbReference>
<reference evidence="7" key="1">
    <citation type="journal article" date="2021" name="Nat. Commun.">
        <title>Genetic determinants of endophytism in the Arabidopsis root mycobiome.</title>
        <authorList>
            <person name="Mesny F."/>
            <person name="Miyauchi S."/>
            <person name="Thiergart T."/>
            <person name="Pickel B."/>
            <person name="Atanasova L."/>
            <person name="Karlsson M."/>
            <person name="Huettel B."/>
            <person name="Barry K.W."/>
            <person name="Haridas S."/>
            <person name="Chen C."/>
            <person name="Bauer D."/>
            <person name="Andreopoulos W."/>
            <person name="Pangilinan J."/>
            <person name="LaButti K."/>
            <person name="Riley R."/>
            <person name="Lipzen A."/>
            <person name="Clum A."/>
            <person name="Drula E."/>
            <person name="Henrissat B."/>
            <person name="Kohler A."/>
            <person name="Grigoriev I.V."/>
            <person name="Martin F.M."/>
            <person name="Hacquard S."/>
        </authorList>
    </citation>
    <scope>NUCLEOTIDE SEQUENCE</scope>
    <source>
        <strain evidence="7">MPI-CAGE-AT-0147</strain>
    </source>
</reference>